<organism evidence="17 18">
    <name type="scientific">Portunus trituberculatus</name>
    <name type="common">Swimming crab</name>
    <name type="synonym">Neptunus trituberculatus</name>
    <dbReference type="NCBI Taxonomy" id="210409"/>
    <lineage>
        <taxon>Eukaryota</taxon>
        <taxon>Metazoa</taxon>
        <taxon>Ecdysozoa</taxon>
        <taxon>Arthropoda</taxon>
        <taxon>Crustacea</taxon>
        <taxon>Multicrustacea</taxon>
        <taxon>Malacostraca</taxon>
        <taxon>Eumalacostraca</taxon>
        <taxon>Eucarida</taxon>
        <taxon>Decapoda</taxon>
        <taxon>Pleocyemata</taxon>
        <taxon>Brachyura</taxon>
        <taxon>Eubrachyura</taxon>
        <taxon>Portunoidea</taxon>
        <taxon>Portunidae</taxon>
        <taxon>Portuninae</taxon>
        <taxon>Portunus</taxon>
    </lineage>
</organism>
<dbReference type="PANTHER" id="PTHR48164">
    <property type="entry name" value="DOLICHYL-DIPHOSPHOOLIGOSACCHARIDE--PROTEIN GLYCOSYLTRANSFERASE SUBUNIT 4"/>
    <property type="match status" value="1"/>
</dbReference>
<dbReference type="GO" id="GO:0008270">
    <property type="term" value="F:zinc ion binding"/>
    <property type="evidence" value="ECO:0007669"/>
    <property type="project" value="UniProtKB-KW"/>
</dbReference>
<evidence type="ECO:0000256" key="9">
    <source>
        <dbReference type="ARBA" id="ARBA00022824"/>
    </source>
</evidence>
<evidence type="ECO:0000256" key="12">
    <source>
        <dbReference type="ARBA" id="ARBA00022989"/>
    </source>
</evidence>
<keyword evidence="7 14" id="KW-0479">Metal-binding</keyword>
<evidence type="ECO:0000256" key="6">
    <source>
        <dbReference type="ARBA" id="ARBA00022692"/>
    </source>
</evidence>
<comment type="subunit">
    <text evidence="4">Component of the oligosaccharyltransferase (OST) complex.</text>
</comment>
<dbReference type="PANTHER" id="PTHR48164:SF1">
    <property type="entry name" value="DOLICHYL-DIPHOSPHOOLIGOSACCHARIDE--PROTEIN GLYCOSYLTRANSFERASE SUBUNIT 4"/>
    <property type="match status" value="1"/>
</dbReference>
<keyword evidence="10 14" id="KW-0862">Zinc</keyword>
<evidence type="ECO:0000256" key="11">
    <source>
        <dbReference type="ARBA" id="ARBA00022968"/>
    </source>
</evidence>
<evidence type="ECO:0000256" key="13">
    <source>
        <dbReference type="ARBA" id="ARBA00023136"/>
    </source>
</evidence>
<dbReference type="InterPro" id="IPR036330">
    <property type="entry name" value="Ost4p_sf"/>
</dbReference>
<dbReference type="EMBL" id="VSRR010012564">
    <property type="protein sequence ID" value="MPC54697.1"/>
    <property type="molecule type" value="Genomic_DNA"/>
</dbReference>
<keyword evidence="12 15" id="KW-1133">Transmembrane helix</keyword>
<evidence type="ECO:0000256" key="7">
    <source>
        <dbReference type="ARBA" id="ARBA00022723"/>
    </source>
</evidence>
<dbReference type="InterPro" id="IPR000571">
    <property type="entry name" value="Znf_CCCH"/>
</dbReference>
<evidence type="ECO:0000256" key="8">
    <source>
        <dbReference type="ARBA" id="ARBA00022771"/>
    </source>
</evidence>
<keyword evidence="9" id="KW-0256">Endoplasmic reticulum</keyword>
<sequence>MYVSFEPVCLCACLMISDVQLAVFVNILGVSLFLMVVLYHYIAANNPRNARERLEDDAKKSKCRRFLSGQECSFGDSCVFSHLTPAGTEALQKLAQEEEELEHKMQIPTAQREGLALSVDSWLKKRTVPLTDDPDTLPGPAPDPVEILAPLNTPLPPVLLSLPHLPPSLAPVTPQCYLQGEFATWG</sequence>
<feature type="domain" description="C3H1-type" evidence="16">
    <location>
        <begin position="57"/>
        <end position="85"/>
    </location>
</feature>
<evidence type="ECO:0000256" key="4">
    <source>
        <dbReference type="ARBA" id="ARBA00011157"/>
    </source>
</evidence>
<evidence type="ECO:0000259" key="16">
    <source>
        <dbReference type="PROSITE" id="PS50103"/>
    </source>
</evidence>
<dbReference type="Proteomes" id="UP000324222">
    <property type="component" value="Unassembled WGS sequence"/>
</dbReference>
<reference evidence="17 18" key="1">
    <citation type="submission" date="2019-05" db="EMBL/GenBank/DDBJ databases">
        <title>Another draft genome of Portunus trituberculatus and its Hox gene families provides insights of decapod evolution.</title>
        <authorList>
            <person name="Jeong J.-H."/>
            <person name="Song I."/>
            <person name="Kim S."/>
            <person name="Choi T."/>
            <person name="Kim D."/>
            <person name="Ryu S."/>
            <person name="Kim W."/>
        </authorList>
    </citation>
    <scope>NUCLEOTIDE SEQUENCE [LARGE SCALE GENOMIC DNA]</scope>
    <source>
        <tissue evidence="17">Muscle</tissue>
    </source>
</reference>
<feature type="zinc finger region" description="C3H1-type" evidence="14">
    <location>
        <begin position="57"/>
        <end position="85"/>
    </location>
</feature>
<dbReference type="GO" id="GO:0008250">
    <property type="term" value="C:oligosaccharyltransferase complex"/>
    <property type="evidence" value="ECO:0007669"/>
    <property type="project" value="TreeGrafter"/>
</dbReference>
<dbReference type="Pfam" id="PF00642">
    <property type="entry name" value="zf-CCCH"/>
    <property type="match status" value="1"/>
</dbReference>
<protein>
    <recommendedName>
        <fullName evidence="5">Dolichyl-diphosphooligosaccharide--protein glycosyltransferase subunit 4</fullName>
    </recommendedName>
</protein>
<dbReference type="InterPro" id="IPR051307">
    <property type="entry name" value="OST4"/>
</dbReference>
<evidence type="ECO:0000256" key="1">
    <source>
        <dbReference type="ARBA" id="ARBA00002791"/>
    </source>
</evidence>
<evidence type="ECO:0000256" key="2">
    <source>
        <dbReference type="ARBA" id="ARBA00004643"/>
    </source>
</evidence>
<dbReference type="InterPro" id="IPR036855">
    <property type="entry name" value="Znf_CCCH_sf"/>
</dbReference>
<keyword evidence="6 15" id="KW-0812">Transmembrane</keyword>
<dbReference type="AlphaFoldDB" id="A0A5B7GBG2"/>
<comment type="subcellular location">
    <subcellularLocation>
        <location evidence="2">Endoplasmic reticulum membrane</location>
        <topology evidence="2">Single-pass type III membrane protein</topology>
    </subcellularLocation>
</comment>
<name>A0A5B7GBG2_PORTR</name>
<accession>A0A5B7GBG2</accession>
<evidence type="ECO:0000256" key="10">
    <source>
        <dbReference type="ARBA" id="ARBA00022833"/>
    </source>
</evidence>
<dbReference type="Pfam" id="PF10215">
    <property type="entry name" value="Ost4"/>
    <property type="match status" value="1"/>
</dbReference>
<comment type="caution">
    <text evidence="17">The sequence shown here is derived from an EMBL/GenBank/DDBJ whole genome shotgun (WGS) entry which is preliminary data.</text>
</comment>
<feature type="transmembrane region" description="Helical" evidence="15">
    <location>
        <begin position="20"/>
        <end position="43"/>
    </location>
</feature>
<comment type="similarity">
    <text evidence="3">Belongs to the OST4 family.</text>
</comment>
<gene>
    <name evidence="17" type="primary">Ost4</name>
    <name evidence="17" type="ORF">E2C01_048621</name>
</gene>
<dbReference type="SUPFAM" id="SSF103464">
    <property type="entry name" value="Oligosaccharyltransferase subunit ost4p"/>
    <property type="match status" value="1"/>
</dbReference>
<comment type="function">
    <text evidence="1">Subunit of the oligosaccharyl transferase (OST) complex that catalyzes the initial transfer of a defined glycan (Glc(3)Man(9)GlcNAc(2) in eukaryotes) from the lipid carrier dolichol-pyrophosphate to an asparagine residue within an Asn-X-Ser/Thr consensus motif in nascent polypeptide chains, the first step in protein N-glycosylation. N-glycosylation occurs cotranslationally and the complex associates with the Sec61 complex at the channel-forming translocon complex that mediates protein translocation across the endoplasmic reticulum (ER). All subunits are required for a maximal enzyme activity.</text>
</comment>
<dbReference type="PROSITE" id="PS50103">
    <property type="entry name" value="ZF_C3H1"/>
    <property type="match status" value="1"/>
</dbReference>
<keyword evidence="17" id="KW-0808">Transferase</keyword>
<evidence type="ECO:0000313" key="17">
    <source>
        <dbReference type="EMBL" id="MPC54697.1"/>
    </source>
</evidence>
<dbReference type="GO" id="GO:0018279">
    <property type="term" value="P:protein N-linked glycosylation via asparagine"/>
    <property type="evidence" value="ECO:0007669"/>
    <property type="project" value="TreeGrafter"/>
</dbReference>
<evidence type="ECO:0000313" key="18">
    <source>
        <dbReference type="Proteomes" id="UP000324222"/>
    </source>
</evidence>
<keyword evidence="13 15" id="KW-0472">Membrane</keyword>
<dbReference type="SUPFAM" id="SSF90229">
    <property type="entry name" value="CCCH zinc finger"/>
    <property type="match status" value="1"/>
</dbReference>
<evidence type="ECO:0000256" key="3">
    <source>
        <dbReference type="ARBA" id="ARBA00007685"/>
    </source>
</evidence>
<evidence type="ECO:0000256" key="15">
    <source>
        <dbReference type="SAM" id="Phobius"/>
    </source>
</evidence>
<dbReference type="GO" id="GO:0016740">
    <property type="term" value="F:transferase activity"/>
    <property type="evidence" value="ECO:0007669"/>
    <property type="project" value="UniProtKB-KW"/>
</dbReference>
<dbReference type="InterPro" id="IPR018943">
    <property type="entry name" value="Oligosaccaryltransferase"/>
</dbReference>
<keyword evidence="11" id="KW-0735">Signal-anchor</keyword>
<keyword evidence="8 14" id="KW-0863">Zinc-finger</keyword>
<keyword evidence="18" id="KW-1185">Reference proteome</keyword>
<evidence type="ECO:0000256" key="14">
    <source>
        <dbReference type="PROSITE-ProRule" id="PRU00723"/>
    </source>
</evidence>
<dbReference type="OrthoDB" id="2417221at2759"/>
<proteinExistence type="inferred from homology"/>
<evidence type="ECO:0000256" key="5">
    <source>
        <dbReference type="ARBA" id="ARBA00017662"/>
    </source>
</evidence>